<evidence type="ECO:0000313" key="3">
    <source>
        <dbReference type="EMBL" id="PPQ75416.1"/>
    </source>
</evidence>
<protein>
    <recommendedName>
        <fullName evidence="2">BD-FAE-like domain-containing protein</fullName>
    </recommendedName>
</protein>
<organism evidence="3 4">
    <name type="scientific">Panaeolus cyanescens</name>
    <dbReference type="NCBI Taxonomy" id="181874"/>
    <lineage>
        <taxon>Eukaryota</taxon>
        <taxon>Fungi</taxon>
        <taxon>Dikarya</taxon>
        <taxon>Basidiomycota</taxon>
        <taxon>Agaricomycotina</taxon>
        <taxon>Agaricomycetes</taxon>
        <taxon>Agaricomycetidae</taxon>
        <taxon>Agaricales</taxon>
        <taxon>Agaricineae</taxon>
        <taxon>Galeropsidaceae</taxon>
        <taxon>Panaeolus</taxon>
    </lineage>
</organism>
<feature type="domain" description="BD-FAE-like" evidence="2">
    <location>
        <begin position="21"/>
        <end position="224"/>
    </location>
</feature>
<evidence type="ECO:0000259" key="2">
    <source>
        <dbReference type="Pfam" id="PF20434"/>
    </source>
</evidence>
<dbReference type="AlphaFoldDB" id="A0A409WA72"/>
<dbReference type="Gene3D" id="3.40.50.1820">
    <property type="entry name" value="alpha/beta hydrolase"/>
    <property type="match status" value="1"/>
</dbReference>
<dbReference type="InterPro" id="IPR050300">
    <property type="entry name" value="GDXG_lipolytic_enzyme"/>
</dbReference>
<evidence type="ECO:0000256" key="1">
    <source>
        <dbReference type="ARBA" id="ARBA00022801"/>
    </source>
</evidence>
<dbReference type="PANTHER" id="PTHR48081">
    <property type="entry name" value="AB HYDROLASE SUPERFAMILY PROTEIN C4A8.06C"/>
    <property type="match status" value="1"/>
</dbReference>
<keyword evidence="1" id="KW-0378">Hydrolase</keyword>
<evidence type="ECO:0000313" key="4">
    <source>
        <dbReference type="Proteomes" id="UP000284842"/>
    </source>
</evidence>
<dbReference type="InterPro" id="IPR029058">
    <property type="entry name" value="AB_hydrolase_fold"/>
</dbReference>
<dbReference type="Proteomes" id="UP000284842">
    <property type="component" value="Unassembled WGS sequence"/>
</dbReference>
<keyword evidence="4" id="KW-1185">Reference proteome</keyword>
<dbReference type="InParanoid" id="A0A409WA72"/>
<dbReference type="OrthoDB" id="6495301at2759"/>
<comment type="caution">
    <text evidence="3">The sequence shown here is derived from an EMBL/GenBank/DDBJ whole genome shotgun (WGS) entry which is preliminary data.</text>
</comment>
<reference evidence="3 4" key="1">
    <citation type="journal article" date="2018" name="Evol. Lett.">
        <title>Horizontal gene cluster transfer increased hallucinogenic mushroom diversity.</title>
        <authorList>
            <person name="Reynolds H.T."/>
            <person name="Vijayakumar V."/>
            <person name="Gluck-Thaler E."/>
            <person name="Korotkin H.B."/>
            <person name="Matheny P.B."/>
            <person name="Slot J.C."/>
        </authorList>
    </citation>
    <scope>NUCLEOTIDE SEQUENCE [LARGE SCALE GENOMIC DNA]</scope>
    <source>
        <strain evidence="3 4">2629</strain>
    </source>
</reference>
<sequence length="265" mass="29848">MTVSLNINYTDNHDDPLRQFDLYLPQIHNNSVLICFIHGGAWRSEDKKDHAQLAHSLVTATGYSVAVPNYRLTPPDNSDSAFHHPLHASDVHRFLDFVLAARDLPSSFILIGHSCSAHMLASIFLDSTKSCVQPPLRPSHNLLNAVKAIILSEGIYDLDSLVATFPDYRAWFILPAFGPAQSYQKYSVLNYPLLPNSNIRWLLLHSKGDTLIDIPQTKAMYHHLHSLDDTKVSIDVDRLTDEHDDILRTPLYVDLVAKFTASLLE</sequence>
<name>A0A409WA72_9AGAR</name>
<gene>
    <name evidence="3" type="ORF">CVT24_012982</name>
</gene>
<dbReference type="EMBL" id="NHTK01005674">
    <property type="protein sequence ID" value="PPQ75416.1"/>
    <property type="molecule type" value="Genomic_DNA"/>
</dbReference>
<dbReference type="GO" id="GO:0016787">
    <property type="term" value="F:hydrolase activity"/>
    <property type="evidence" value="ECO:0007669"/>
    <property type="project" value="UniProtKB-KW"/>
</dbReference>
<dbReference type="STRING" id="181874.A0A409WA72"/>
<dbReference type="SUPFAM" id="SSF53474">
    <property type="entry name" value="alpha/beta-Hydrolases"/>
    <property type="match status" value="1"/>
</dbReference>
<dbReference type="Pfam" id="PF20434">
    <property type="entry name" value="BD-FAE"/>
    <property type="match status" value="1"/>
</dbReference>
<dbReference type="InterPro" id="IPR049492">
    <property type="entry name" value="BD-FAE-like_dom"/>
</dbReference>
<dbReference type="PANTHER" id="PTHR48081:SF33">
    <property type="entry name" value="KYNURENINE FORMAMIDASE"/>
    <property type="match status" value="1"/>
</dbReference>
<proteinExistence type="predicted"/>
<accession>A0A409WA72</accession>